<dbReference type="AlphaFoldDB" id="A0AA40BE15"/>
<feature type="compositionally biased region" description="Low complexity" evidence="1">
    <location>
        <begin position="214"/>
        <end position="243"/>
    </location>
</feature>
<organism evidence="2 3">
    <name type="scientific">Apiosordaria backusii</name>
    <dbReference type="NCBI Taxonomy" id="314023"/>
    <lineage>
        <taxon>Eukaryota</taxon>
        <taxon>Fungi</taxon>
        <taxon>Dikarya</taxon>
        <taxon>Ascomycota</taxon>
        <taxon>Pezizomycotina</taxon>
        <taxon>Sordariomycetes</taxon>
        <taxon>Sordariomycetidae</taxon>
        <taxon>Sordariales</taxon>
        <taxon>Lasiosphaeriaceae</taxon>
        <taxon>Apiosordaria</taxon>
    </lineage>
</organism>
<proteinExistence type="predicted"/>
<evidence type="ECO:0000313" key="3">
    <source>
        <dbReference type="Proteomes" id="UP001172159"/>
    </source>
</evidence>
<dbReference type="EMBL" id="JAUKTV010000008">
    <property type="protein sequence ID" value="KAK0732512.1"/>
    <property type="molecule type" value="Genomic_DNA"/>
</dbReference>
<dbReference type="Proteomes" id="UP001172159">
    <property type="component" value="Unassembled WGS sequence"/>
</dbReference>
<reference evidence="2" key="1">
    <citation type="submission" date="2023-06" db="EMBL/GenBank/DDBJ databases">
        <title>Genome-scale phylogeny and comparative genomics of the fungal order Sordariales.</title>
        <authorList>
            <consortium name="Lawrence Berkeley National Laboratory"/>
            <person name="Hensen N."/>
            <person name="Bonometti L."/>
            <person name="Westerberg I."/>
            <person name="Brannstrom I.O."/>
            <person name="Guillou S."/>
            <person name="Cros-Aarteil S."/>
            <person name="Calhoun S."/>
            <person name="Haridas S."/>
            <person name="Kuo A."/>
            <person name="Mondo S."/>
            <person name="Pangilinan J."/>
            <person name="Riley R."/>
            <person name="Labutti K."/>
            <person name="Andreopoulos B."/>
            <person name="Lipzen A."/>
            <person name="Chen C."/>
            <person name="Yanf M."/>
            <person name="Daum C."/>
            <person name="Ng V."/>
            <person name="Clum A."/>
            <person name="Steindorff A."/>
            <person name="Ohm R."/>
            <person name="Martin F."/>
            <person name="Silar P."/>
            <person name="Natvig D."/>
            <person name="Lalanne C."/>
            <person name="Gautier V."/>
            <person name="Ament-Velasquez S.L."/>
            <person name="Kruys A."/>
            <person name="Hutchinson M.I."/>
            <person name="Powell A.J."/>
            <person name="Barry K."/>
            <person name="Miller A.N."/>
            <person name="Grigoriev I.V."/>
            <person name="Debuchy R."/>
            <person name="Gladieux P."/>
            <person name="Thoren M.H."/>
            <person name="Johannesson H."/>
        </authorList>
    </citation>
    <scope>NUCLEOTIDE SEQUENCE</scope>
    <source>
        <strain evidence="2">CBS 540.89</strain>
    </source>
</reference>
<feature type="region of interest" description="Disordered" evidence="1">
    <location>
        <begin position="213"/>
        <end position="341"/>
    </location>
</feature>
<name>A0AA40BE15_9PEZI</name>
<feature type="region of interest" description="Disordered" evidence="1">
    <location>
        <begin position="654"/>
        <end position="682"/>
    </location>
</feature>
<evidence type="ECO:0000313" key="2">
    <source>
        <dbReference type="EMBL" id="KAK0732512.1"/>
    </source>
</evidence>
<sequence length="682" mass="74660">MNTLTKDPPHLHQDHIILDVMLPRPAAEGQLPIPWSPPRWANLLTGGVTNLAPGCHVRGWVNMVRLGKAQQRHFKARARLLGVGRRSQAEDSVGTASARVVSLGQPRGELLARQNWTGSNSRPARLSLRCDGDLGEPCPWQGRCVASRGNHHHLVPHRAGVLVLGHDWISQGLLAALATELVCLGDVPTPPPLPYPSDCVKQLYISYRPPPIESESTSMSSSVGSGRSAEVARPTTSSATATTCHRHRSHHHRPHRRRPARTQCGGGDSARRGPPAVAPHQSFRPQGLRAASQRPGQPLWRPRAGQPTHRCWCHGTPPRPVSSRPNASDRSTDEMGSNDLAKSLRGCQEELLERRPDDTGEASRRMGAREILMAVRGKKKRRSLLVRKLAEKREQWPWSRRETKWNQRRSSSLGAQPSLRLVYKSADPIDQIIGSFTIFRSSERINTKADGPDELFHTLEVEDIGLRRNPAAVAGHKLEGLTRHFQQNFIADNSVSSETILDPCSSPTSSAINAVNQTAVSQADSQELTYGEPTEGEEKLSCEWSLLRHKLHVPTLRMLGSDRLHPSFNKWYRVALCPLVADIQLLVTTLGYCSPFAGQYAGTQRQPARLVQSSSAPALSFIVSPPQPSTATSGMPPGVVNDSFFTPVLPTSVGVTSPQMPRKGWAYGPSPDDASDTPSGSS</sequence>
<accession>A0AA40BE15</accession>
<protein>
    <submittedName>
        <fullName evidence="2">Uncharacterized protein</fullName>
    </submittedName>
</protein>
<feature type="compositionally biased region" description="Basic residues" evidence="1">
    <location>
        <begin position="244"/>
        <end position="260"/>
    </location>
</feature>
<keyword evidence="3" id="KW-1185">Reference proteome</keyword>
<comment type="caution">
    <text evidence="2">The sequence shown here is derived from an EMBL/GenBank/DDBJ whole genome shotgun (WGS) entry which is preliminary data.</text>
</comment>
<gene>
    <name evidence="2" type="ORF">B0T21DRAFT_349516</name>
</gene>
<evidence type="ECO:0000256" key="1">
    <source>
        <dbReference type="SAM" id="MobiDB-lite"/>
    </source>
</evidence>